<keyword evidence="2" id="KW-0378">Hydrolase</keyword>
<dbReference type="Pfam" id="PF06037">
    <property type="entry name" value="DUF922"/>
    <property type="match status" value="1"/>
</dbReference>
<dbReference type="GO" id="GO:0008233">
    <property type="term" value="F:peptidase activity"/>
    <property type="evidence" value="ECO:0007669"/>
    <property type="project" value="UniProtKB-KW"/>
</dbReference>
<organism evidence="2 3">
    <name type="scientific">Chelativorans intermedius</name>
    <dbReference type="NCBI Taxonomy" id="515947"/>
    <lineage>
        <taxon>Bacteria</taxon>
        <taxon>Pseudomonadati</taxon>
        <taxon>Pseudomonadota</taxon>
        <taxon>Alphaproteobacteria</taxon>
        <taxon>Hyphomicrobiales</taxon>
        <taxon>Phyllobacteriaceae</taxon>
        <taxon>Chelativorans</taxon>
    </lineage>
</organism>
<reference evidence="2 3" key="1">
    <citation type="submission" date="2024-09" db="EMBL/GenBank/DDBJ databases">
        <authorList>
            <person name="Sun Q."/>
            <person name="Mori K."/>
        </authorList>
    </citation>
    <scope>NUCLEOTIDE SEQUENCE [LARGE SCALE GENOMIC DNA]</scope>
    <source>
        <strain evidence="2 3">CCM 8543</strain>
    </source>
</reference>
<protein>
    <submittedName>
        <fullName evidence="2">DUF922 domain-containing Zn-dependent protease</fullName>
    </submittedName>
</protein>
<sequence length="197" mass="21741">MKAKLFALATLAALLPAVSARAEWQAVERIETYAVSGRTGIALYRSIGERGPKVGIGRAIAYTDYRLTWRRDYRPEDGGCRLAAAVPNLTITYRLPAPADTLPPATRRLWETFIAGVEVHERGHGAIILDVVKKIEAISVGLAVADDPDCTKTRAELQRRLVPLAEELRRRNRDFDREEMSEGGNVHRLVLGLVNGG</sequence>
<proteinExistence type="predicted"/>
<feature type="chain" id="PRO_5046044365" evidence="1">
    <location>
        <begin position="23"/>
        <end position="197"/>
    </location>
</feature>
<dbReference type="RefSeq" id="WP_261521827.1">
    <property type="nucleotide sequence ID" value="NZ_JAODNW010000020.1"/>
</dbReference>
<feature type="signal peptide" evidence="1">
    <location>
        <begin position="1"/>
        <end position="22"/>
    </location>
</feature>
<keyword evidence="2" id="KW-0645">Protease</keyword>
<evidence type="ECO:0000313" key="3">
    <source>
        <dbReference type="Proteomes" id="UP001589755"/>
    </source>
</evidence>
<keyword evidence="3" id="KW-1185">Reference proteome</keyword>
<dbReference type="Proteomes" id="UP001589755">
    <property type="component" value="Unassembled WGS sequence"/>
</dbReference>
<name>A0ABV6DA54_9HYPH</name>
<evidence type="ECO:0000256" key="1">
    <source>
        <dbReference type="SAM" id="SignalP"/>
    </source>
</evidence>
<dbReference type="PIRSF" id="PIRSF010521">
    <property type="entry name" value="DUF922_bac"/>
    <property type="match status" value="1"/>
</dbReference>
<keyword evidence="1" id="KW-0732">Signal</keyword>
<dbReference type="EMBL" id="JBHLXD010000023">
    <property type="protein sequence ID" value="MFC0209509.1"/>
    <property type="molecule type" value="Genomic_DNA"/>
</dbReference>
<dbReference type="GO" id="GO:0006508">
    <property type="term" value="P:proteolysis"/>
    <property type="evidence" value="ECO:0007669"/>
    <property type="project" value="UniProtKB-KW"/>
</dbReference>
<accession>A0ABV6DA54</accession>
<dbReference type="InterPro" id="IPR010321">
    <property type="entry name" value="DUF922"/>
</dbReference>
<gene>
    <name evidence="2" type="ORF">ACFFJ2_13975</name>
</gene>
<comment type="caution">
    <text evidence="2">The sequence shown here is derived from an EMBL/GenBank/DDBJ whole genome shotgun (WGS) entry which is preliminary data.</text>
</comment>
<evidence type="ECO:0000313" key="2">
    <source>
        <dbReference type="EMBL" id="MFC0209509.1"/>
    </source>
</evidence>